<dbReference type="Pfam" id="PF14448">
    <property type="entry name" value="Nuc_N"/>
    <property type="match status" value="1"/>
</dbReference>
<dbReference type="Pfam" id="PF12639">
    <property type="entry name" value="Colicin-DNase"/>
    <property type="match status" value="1"/>
</dbReference>
<dbReference type="InterPro" id="IPR027803">
    <property type="entry name" value="Toxin/Nuc_N"/>
</dbReference>
<proteinExistence type="predicted"/>
<feature type="domain" description="Toxin/Nuclease N-terminal" evidence="1">
    <location>
        <begin position="370"/>
        <end position="416"/>
    </location>
</feature>
<comment type="caution">
    <text evidence="2">The sequence shown here is derived from an EMBL/GenBank/DDBJ whole genome shotgun (WGS) entry which is preliminary data.</text>
</comment>
<dbReference type="PANTHER" id="PTHR34976:SF2">
    <property type="entry name" value="TYPE VII SECRETION SYSTEM PROTEIN ESSD"/>
    <property type="match status" value="1"/>
</dbReference>
<dbReference type="PANTHER" id="PTHR34976">
    <property type="entry name" value="RIBONUCLEASE YQCG-RELATED"/>
    <property type="match status" value="1"/>
</dbReference>
<gene>
    <name evidence="2" type="ORF">BACCIP111899_04053</name>
</gene>
<reference evidence="2 3" key="1">
    <citation type="submission" date="2021-10" db="EMBL/GenBank/DDBJ databases">
        <authorList>
            <person name="Criscuolo A."/>
        </authorList>
    </citation>
    <scope>NUCLEOTIDE SEQUENCE [LARGE SCALE GENOMIC DNA]</scope>
    <source>
        <strain evidence="3">CIP 111899</strain>
    </source>
</reference>
<sequence length="601" mass="67446">MDVHYKPSAWQEMKEGIDKLTKDALIELKHANDLLENIESKIHSLDSDRSIHFQHTSQQGKINQLLDDYITLGNYCTKAGEAVSRHIDEPFYKDMDKFAGKMRDLSIRNYSTKNRIGSTSTTTLPNAHGYGMAQTITTKKDKITVDDIFKDSLAFDKVLRAQYKEIKQENPDAKLDYAEYRKLVPSMRGFEYKTREDEQKKLETWRDLAIGAGLIILTIACPPAGLTASALYGGLQLKSAYDGKDWGTGRKLSDAERAENGIFGALDAIPVLGTAAKSFRGLDSAVSLAKLSKVQDAGKVLNPNTTKHVVQSLHDSKNIWLHNLKTTGWKTADKINDWDHAIKSGVAKVVDGTTGGFNIAKDFVLGKSLVPVDGVMGLRRGTNWEAAVKASHEESKGIIQSRISKLEESVVGKGTGKVRQIKEIDKEAFEKAMVEAVRSQPPYTRKPNKPRNYKNKVRNEDGTTTFTFISKKNGKEYNVTYDKAGFPIFNSKFEKDLPEKLYLETDAIQFEHLSRLLYKEIQGNPDLAKRFTNEEIKLLEAGRVPQTLTWHHHQQPGKMQIVDYFEHQAASHTGGRAIWGGGEAGRKGEIKKRILEMISWD</sequence>
<keyword evidence="3" id="KW-1185">Reference proteome</keyword>
<evidence type="ECO:0000313" key="3">
    <source>
        <dbReference type="Proteomes" id="UP000789423"/>
    </source>
</evidence>
<name>A0ABN8A4S0_9BACI</name>
<dbReference type="RefSeq" id="WP_230576754.1">
    <property type="nucleotide sequence ID" value="NZ_CAKJTI010000040.1"/>
</dbReference>
<protein>
    <recommendedName>
        <fullName evidence="1">Toxin/Nuclease N-terminal domain-containing protein</fullName>
    </recommendedName>
</protein>
<accession>A0ABN8A4S0</accession>
<evidence type="ECO:0000313" key="2">
    <source>
        <dbReference type="EMBL" id="CAG9614820.1"/>
    </source>
</evidence>
<dbReference type="EMBL" id="CAKJTI010000040">
    <property type="protein sequence ID" value="CAG9614820.1"/>
    <property type="molecule type" value="Genomic_DNA"/>
</dbReference>
<dbReference type="InterPro" id="IPR051768">
    <property type="entry name" value="Bact_secretion_toxin"/>
</dbReference>
<dbReference type="Proteomes" id="UP000789423">
    <property type="component" value="Unassembled WGS sequence"/>
</dbReference>
<organism evidence="2 3">
    <name type="scientific">Bacillus rhizoplanae</name>
    <dbReference type="NCBI Taxonomy" id="2880966"/>
    <lineage>
        <taxon>Bacteria</taxon>
        <taxon>Bacillati</taxon>
        <taxon>Bacillota</taxon>
        <taxon>Bacilli</taxon>
        <taxon>Bacillales</taxon>
        <taxon>Bacillaceae</taxon>
        <taxon>Bacillus</taxon>
    </lineage>
</organism>
<evidence type="ECO:0000259" key="1">
    <source>
        <dbReference type="Pfam" id="PF14448"/>
    </source>
</evidence>